<dbReference type="SMART" id="SM00344">
    <property type="entry name" value="HTH_ASNC"/>
    <property type="match status" value="1"/>
</dbReference>
<keyword evidence="1" id="KW-0805">Transcription regulation</keyword>
<dbReference type="PANTHER" id="PTHR30154">
    <property type="entry name" value="LEUCINE-RESPONSIVE REGULATORY PROTEIN"/>
    <property type="match status" value="1"/>
</dbReference>
<dbReference type="GO" id="GO:0043565">
    <property type="term" value="F:sequence-specific DNA binding"/>
    <property type="evidence" value="ECO:0007669"/>
    <property type="project" value="InterPro"/>
</dbReference>
<dbReference type="InterPro" id="IPR036388">
    <property type="entry name" value="WH-like_DNA-bd_sf"/>
</dbReference>
<protein>
    <recommendedName>
        <fullName evidence="4">HTH asnC-type domain-containing protein</fullName>
    </recommendedName>
</protein>
<dbReference type="InterPro" id="IPR036390">
    <property type="entry name" value="WH_DNA-bd_sf"/>
</dbReference>
<accession>A0A3E0VCV3</accession>
<dbReference type="InterPro" id="IPR011008">
    <property type="entry name" value="Dimeric_a/b-barrel"/>
</dbReference>
<dbReference type="InterPro" id="IPR000485">
    <property type="entry name" value="AsnC-type_HTH_dom"/>
</dbReference>
<dbReference type="AlphaFoldDB" id="A0A3E0VCV3"/>
<evidence type="ECO:0000256" key="3">
    <source>
        <dbReference type="ARBA" id="ARBA00023163"/>
    </source>
</evidence>
<evidence type="ECO:0000313" key="5">
    <source>
        <dbReference type="EMBL" id="RFA07318.1"/>
    </source>
</evidence>
<gene>
    <name evidence="5" type="ORF">B7R21_13965</name>
</gene>
<dbReference type="PANTHER" id="PTHR30154:SF34">
    <property type="entry name" value="TRANSCRIPTIONAL REGULATOR AZLB"/>
    <property type="match status" value="1"/>
</dbReference>
<dbReference type="Gene3D" id="1.10.10.10">
    <property type="entry name" value="Winged helix-like DNA-binding domain superfamily/Winged helix DNA-binding domain"/>
    <property type="match status" value="1"/>
</dbReference>
<evidence type="ECO:0000313" key="6">
    <source>
        <dbReference type="Proteomes" id="UP000256709"/>
    </source>
</evidence>
<evidence type="ECO:0000259" key="4">
    <source>
        <dbReference type="PROSITE" id="PS50956"/>
    </source>
</evidence>
<dbReference type="InterPro" id="IPR019887">
    <property type="entry name" value="Tscrpt_reg_AsnC/Lrp_C"/>
</dbReference>
<name>A0A3E0VCV3_9MICO</name>
<proteinExistence type="predicted"/>
<dbReference type="SUPFAM" id="SSF54909">
    <property type="entry name" value="Dimeric alpha+beta barrel"/>
    <property type="match status" value="1"/>
</dbReference>
<dbReference type="GO" id="GO:0043200">
    <property type="term" value="P:response to amino acid"/>
    <property type="evidence" value="ECO:0007669"/>
    <property type="project" value="TreeGrafter"/>
</dbReference>
<dbReference type="Gene3D" id="3.30.70.920">
    <property type="match status" value="1"/>
</dbReference>
<dbReference type="PROSITE" id="PS50956">
    <property type="entry name" value="HTH_ASNC_2"/>
    <property type="match status" value="1"/>
</dbReference>
<organism evidence="5 6">
    <name type="scientific">Subtercola boreus</name>
    <dbReference type="NCBI Taxonomy" id="120213"/>
    <lineage>
        <taxon>Bacteria</taxon>
        <taxon>Bacillati</taxon>
        <taxon>Actinomycetota</taxon>
        <taxon>Actinomycetes</taxon>
        <taxon>Micrococcales</taxon>
        <taxon>Microbacteriaceae</taxon>
        <taxon>Subtercola</taxon>
    </lineage>
</organism>
<evidence type="ECO:0000256" key="2">
    <source>
        <dbReference type="ARBA" id="ARBA00023125"/>
    </source>
</evidence>
<dbReference type="GO" id="GO:0005829">
    <property type="term" value="C:cytosol"/>
    <property type="evidence" value="ECO:0007669"/>
    <property type="project" value="TreeGrafter"/>
</dbReference>
<evidence type="ECO:0000256" key="1">
    <source>
        <dbReference type="ARBA" id="ARBA00023015"/>
    </source>
</evidence>
<feature type="domain" description="HTH asnC-type" evidence="4">
    <location>
        <begin position="22"/>
        <end position="83"/>
    </location>
</feature>
<dbReference type="PRINTS" id="PR00033">
    <property type="entry name" value="HTHASNC"/>
</dbReference>
<keyword evidence="2" id="KW-0238">DNA-binding</keyword>
<dbReference type="InterPro" id="IPR019888">
    <property type="entry name" value="Tscrpt_reg_AsnC-like"/>
</dbReference>
<dbReference type="OrthoDB" id="166264at2"/>
<comment type="caution">
    <text evidence="5">The sequence shown here is derived from an EMBL/GenBank/DDBJ whole genome shotgun (WGS) entry which is preliminary data.</text>
</comment>
<sequence>MKKRSLFTAKITAGLEGPEVGLDGKDVALLRELARDSRQSQRALSRKVGMSPPAVAERLSRFERTGVVKQYSVSIDWSRLGLGVIAVVNITLTPEADRQCTIEALGELPELEQLTIVTGRYDLTARFRVSDQPHLRELILERVPALPGILRTETLLGLGTVDTDDFASRMFETYPEGAELGAVPAI</sequence>
<dbReference type="Pfam" id="PF13412">
    <property type="entry name" value="HTH_24"/>
    <property type="match status" value="1"/>
</dbReference>
<reference evidence="5 6" key="1">
    <citation type="submission" date="2017-04" db="EMBL/GenBank/DDBJ databases">
        <title>Comparative genome analysis of Subtercola boreus.</title>
        <authorList>
            <person name="Cho Y.-J."/>
            <person name="Cho A."/>
            <person name="Kim O.-S."/>
            <person name="Lee J.-I."/>
        </authorList>
    </citation>
    <scope>NUCLEOTIDE SEQUENCE [LARGE SCALE GENOMIC DNA]</scope>
    <source>
        <strain evidence="5 6">P27444</strain>
    </source>
</reference>
<dbReference type="SUPFAM" id="SSF46785">
    <property type="entry name" value="Winged helix' DNA-binding domain"/>
    <property type="match status" value="1"/>
</dbReference>
<dbReference type="Proteomes" id="UP000256709">
    <property type="component" value="Unassembled WGS sequence"/>
</dbReference>
<keyword evidence="3" id="KW-0804">Transcription</keyword>
<dbReference type="RefSeq" id="WP_116283867.1">
    <property type="nucleotide sequence ID" value="NZ_NBXA01000026.1"/>
</dbReference>
<dbReference type="Pfam" id="PF01037">
    <property type="entry name" value="AsnC_trans_reg"/>
    <property type="match status" value="1"/>
</dbReference>
<dbReference type="EMBL" id="NBXA01000026">
    <property type="protein sequence ID" value="RFA07318.1"/>
    <property type="molecule type" value="Genomic_DNA"/>
</dbReference>